<feature type="transmembrane region" description="Helical" evidence="1">
    <location>
        <begin position="37"/>
        <end position="54"/>
    </location>
</feature>
<keyword evidence="2" id="KW-1185">Reference proteome</keyword>
<evidence type="ECO:0000313" key="2">
    <source>
        <dbReference type="Proteomes" id="UP000008854"/>
    </source>
</evidence>
<reference evidence="2" key="1">
    <citation type="journal article" date="2012" name="PLoS Negl. Trop. Dis.">
        <title>A systematically improved high quality genome and transcriptome of the human blood fluke Schistosoma mansoni.</title>
        <authorList>
            <person name="Protasio A.V."/>
            <person name="Tsai I.J."/>
            <person name="Babbage A."/>
            <person name="Nichol S."/>
            <person name="Hunt M."/>
            <person name="Aslett M.A."/>
            <person name="De Silva N."/>
            <person name="Velarde G.S."/>
            <person name="Anderson T.J."/>
            <person name="Clark R.C."/>
            <person name="Davidson C."/>
            <person name="Dillon G.P."/>
            <person name="Holroyd N.E."/>
            <person name="LoVerde P.T."/>
            <person name="Lloyd C."/>
            <person name="McQuillan J."/>
            <person name="Oliveira G."/>
            <person name="Otto T.D."/>
            <person name="Parker-Manuel S.J."/>
            <person name="Quail M.A."/>
            <person name="Wilson R.A."/>
            <person name="Zerlotini A."/>
            <person name="Dunne D.W."/>
            <person name="Berriman M."/>
        </authorList>
    </citation>
    <scope>NUCLEOTIDE SEQUENCE [LARGE SCALE GENOMIC DNA]</scope>
    <source>
        <strain evidence="2">Puerto Rican</strain>
    </source>
</reference>
<evidence type="ECO:0000256" key="1">
    <source>
        <dbReference type="SAM" id="Phobius"/>
    </source>
</evidence>
<keyword evidence="1" id="KW-0812">Transmembrane</keyword>
<accession>A0A913KEP0</accession>
<feature type="transmembrane region" description="Helical" evidence="1">
    <location>
        <begin position="6"/>
        <end position="30"/>
    </location>
</feature>
<protein>
    <submittedName>
        <fullName evidence="3">Putative tiptop</fullName>
    </submittedName>
</protein>
<keyword evidence="1" id="KW-0472">Membrane</keyword>
<dbReference type="Proteomes" id="UP000008854">
    <property type="component" value="Unassembled WGS sequence"/>
</dbReference>
<reference evidence="3" key="2">
    <citation type="submission" date="2022-10" db="UniProtKB">
        <authorList>
            <consortium name="WormBaseParasite"/>
        </authorList>
    </citation>
    <scope>IDENTIFICATION</scope>
    <source>
        <strain evidence="3">Puerto Rican</strain>
    </source>
</reference>
<keyword evidence="1" id="KW-1133">Transmembrane helix</keyword>
<organism evidence="2 3">
    <name type="scientific">Schistosoma mansoni</name>
    <name type="common">Blood fluke</name>
    <dbReference type="NCBI Taxonomy" id="6183"/>
    <lineage>
        <taxon>Eukaryota</taxon>
        <taxon>Metazoa</taxon>
        <taxon>Spiralia</taxon>
        <taxon>Lophotrochozoa</taxon>
        <taxon>Platyhelminthes</taxon>
        <taxon>Trematoda</taxon>
        <taxon>Digenea</taxon>
        <taxon>Strigeidida</taxon>
        <taxon>Schistosomatoidea</taxon>
        <taxon>Schistosomatidae</taxon>
        <taxon>Schistosoma</taxon>
    </lineage>
</organism>
<evidence type="ECO:0000313" key="3">
    <source>
        <dbReference type="WBParaSite" id="Smp_180690.3"/>
    </source>
</evidence>
<dbReference type="WBParaSite" id="Smp_180690.3">
    <property type="protein sequence ID" value="Smp_180690.3"/>
    <property type="gene ID" value="Smp_180690"/>
</dbReference>
<sequence length="75" mass="9111">MHSDFLFIYILIFSIPSYVHFYSVLPLLLLSLSHFYCYYYYFDLFFLFILFILSRRCTATCSNTFLQSHRPIITL</sequence>
<proteinExistence type="predicted"/>
<name>A0A913KEP0_SCHMA</name>
<dbReference type="AlphaFoldDB" id="A0A913KEP0"/>